<evidence type="ECO:0008006" key="5">
    <source>
        <dbReference type="Google" id="ProtNLM"/>
    </source>
</evidence>
<evidence type="ECO:0000313" key="3">
    <source>
        <dbReference type="EMBL" id="GHI76111.1"/>
    </source>
</evidence>
<dbReference type="Proteomes" id="UP000608522">
    <property type="component" value="Unassembled WGS sequence"/>
</dbReference>
<evidence type="ECO:0000313" key="4">
    <source>
        <dbReference type="Proteomes" id="UP000608522"/>
    </source>
</evidence>
<comment type="similarity">
    <text evidence="1">Belongs to the amidinotransferase family.</text>
</comment>
<keyword evidence="2" id="KW-0808">Transferase</keyword>
<accession>A0ABQ3T6T7</accession>
<evidence type="ECO:0000256" key="2">
    <source>
        <dbReference type="ARBA" id="ARBA00022679"/>
    </source>
</evidence>
<dbReference type="PANTHER" id="PTHR10488">
    <property type="entry name" value="GLYCINE AMIDINOTRANSFERASE, MITOCHONDRIAL"/>
    <property type="match status" value="1"/>
</dbReference>
<dbReference type="Gene3D" id="3.75.10.10">
    <property type="entry name" value="L-arginine/glycine Amidinotransferase, Chain A"/>
    <property type="match status" value="1"/>
</dbReference>
<protein>
    <recommendedName>
        <fullName evidence="5">Amidinotransferase</fullName>
    </recommendedName>
</protein>
<sequence length="130" mass="14783">MIVVDACDEWSPLREVVVGTAYGAMFPAEDPRMIEATMPREHWAEFRPGHPFPSWIVEAAEQELQTLAEVLESLGCVVHRPRRVPWSGLGGYCAAMPRDSLLVMGNRVVEAPMAWRSRRHELLAYWPLLQ</sequence>
<name>A0ABQ3T6T7_9ACTN</name>
<reference evidence="4" key="1">
    <citation type="submission" date="2023-07" db="EMBL/GenBank/DDBJ databases">
        <title>Whole genome shotgun sequence of Streptomyces spororaveus NBRC 15456.</title>
        <authorList>
            <person name="Komaki H."/>
            <person name="Tamura T."/>
        </authorList>
    </citation>
    <scope>NUCLEOTIDE SEQUENCE [LARGE SCALE GENOMIC DNA]</scope>
    <source>
        <strain evidence="4">NBRC 15456</strain>
    </source>
</reference>
<evidence type="ECO:0000256" key="1">
    <source>
        <dbReference type="ARBA" id="ARBA00006943"/>
    </source>
</evidence>
<keyword evidence="4" id="KW-1185">Reference proteome</keyword>
<gene>
    <name evidence="3" type="ORF">Sspor_16720</name>
</gene>
<dbReference type="RefSeq" id="WP_202198372.1">
    <property type="nucleotide sequence ID" value="NZ_BAAATO010000037.1"/>
</dbReference>
<dbReference type="SUPFAM" id="SSF55909">
    <property type="entry name" value="Pentein"/>
    <property type="match status" value="1"/>
</dbReference>
<proteinExistence type="inferred from homology"/>
<dbReference type="EMBL" id="BNED01000005">
    <property type="protein sequence ID" value="GHI76111.1"/>
    <property type="molecule type" value="Genomic_DNA"/>
</dbReference>
<dbReference type="PANTHER" id="PTHR10488:SF1">
    <property type="entry name" value="GLYCINE AMIDINOTRANSFERASE, MITOCHONDRIAL"/>
    <property type="match status" value="1"/>
</dbReference>
<comment type="caution">
    <text evidence="3">The sequence shown here is derived from an EMBL/GenBank/DDBJ whole genome shotgun (WGS) entry which is preliminary data.</text>
</comment>
<organism evidence="3 4">
    <name type="scientific">Streptomyces spororaveus</name>
    <dbReference type="NCBI Taxonomy" id="284039"/>
    <lineage>
        <taxon>Bacteria</taxon>
        <taxon>Bacillati</taxon>
        <taxon>Actinomycetota</taxon>
        <taxon>Actinomycetes</taxon>
        <taxon>Kitasatosporales</taxon>
        <taxon>Streptomycetaceae</taxon>
        <taxon>Streptomyces</taxon>
    </lineage>
</organism>
<dbReference type="InterPro" id="IPR033195">
    <property type="entry name" value="AmidinoTrfase"/>
</dbReference>